<dbReference type="InterPro" id="IPR013187">
    <property type="entry name" value="F-box-assoc_dom_typ3"/>
</dbReference>
<sequence>MPNRKSIKSRYTTSQGNQRSSNSLKRGKNLELIPTDLIMEIFSRLPSKSIARFRSVSKLWSSMLHSPYFTKLFMTRSLACPRLLFAVEYRDEWLFYSSAQPQNLYEKKSLVVAPDYHTKFRGQTNQDEMCTYASGLFYFHNFILTPKEDKVPMICNPITGQYVTLPNPSNDSDSTSYLGFDPIDKQFKVLAEGYPNHHKILKLGTGKVRWRKNFQCPRYNRPCDGICINGVLYYLALKDGGDDDDDDDDNDDDDADDDDVIVCFDVKSEKFKFIESEYIEFFGQLINYNGKLCGIELVNGDADDSIELRMWVLEDIEKQKWSKYIYTLRENKIDDFNSLYVVGVTITGEIVLAMSYSYIYKPFYVFYFNPERNTLIKVEIQGFGANLKTGAQVYTFVDYVEDLSFIDAKQLKYLCSNIKNKKNKKKKKNKKNKNKKKKKEEEGKIHNIRKR</sequence>
<dbReference type="SUPFAM" id="SSF81383">
    <property type="entry name" value="F-box domain"/>
    <property type="match status" value="1"/>
</dbReference>
<feature type="transmembrane region" description="Helical" evidence="2">
    <location>
        <begin position="339"/>
        <end position="359"/>
    </location>
</feature>
<dbReference type="PROSITE" id="PS50181">
    <property type="entry name" value="FBOX"/>
    <property type="match status" value="1"/>
</dbReference>
<dbReference type="NCBIfam" id="TIGR01640">
    <property type="entry name" value="F_box_assoc_1"/>
    <property type="match status" value="1"/>
</dbReference>
<protein>
    <submittedName>
        <fullName evidence="4">F-box protein</fullName>
    </submittedName>
</protein>
<reference evidence="4 5" key="1">
    <citation type="submission" date="2024-04" db="EMBL/GenBank/DDBJ databases">
        <title>Genome assembly C_amara_ONT_v2.</title>
        <authorList>
            <person name="Yant L."/>
            <person name="Moore C."/>
            <person name="Slenker M."/>
        </authorList>
    </citation>
    <scope>NUCLEOTIDE SEQUENCE [LARGE SCALE GENOMIC DNA]</scope>
    <source>
        <tissue evidence="4">Leaf</tissue>
    </source>
</reference>
<dbReference type="PANTHER" id="PTHR31111">
    <property type="entry name" value="BNAA05G37150D PROTEIN-RELATED"/>
    <property type="match status" value="1"/>
</dbReference>
<feature type="region of interest" description="Disordered" evidence="1">
    <location>
        <begin position="420"/>
        <end position="451"/>
    </location>
</feature>
<dbReference type="SMART" id="SM00256">
    <property type="entry name" value="FBOX"/>
    <property type="match status" value="1"/>
</dbReference>
<keyword evidence="5" id="KW-1185">Reference proteome</keyword>
<dbReference type="InterPro" id="IPR017451">
    <property type="entry name" value="F-box-assoc_interact_dom"/>
</dbReference>
<dbReference type="CDD" id="cd22157">
    <property type="entry name" value="F-box_AtFBW1-like"/>
    <property type="match status" value="1"/>
</dbReference>
<gene>
    <name evidence="4" type="ORF">V5N11_011072</name>
</gene>
<keyword evidence="2" id="KW-0812">Transmembrane</keyword>
<dbReference type="AlphaFoldDB" id="A0ABD1BYF8"/>
<feature type="domain" description="F-box" evidence="3">
    <location>
        <begin position="27"/>
        <end position="76"/>
    </location>
</feature>
<accession>A0ABD1BYF8</accession>
<keyword evidence="2" id="KW-1133">Transmembrane helix</keyword>
<dbReference type="InterPro" id="IPR001810">
    <property type="entry name" value="F-box_dom"/>
</dbReference>
<dbReference type="Pfam" id="PF00646">
    <property type="entry name" value="F-box"/>
    <property type="match status" value="1"/>
</dbReference>
<dbReference type="Pfam" id="PF08268">
    <property type="entry name" value="FBA_3"/>
    <property type="match status" value="1"/>
</dbReference>
<evidence type="ECO:0000256" key="1">
    <source>
        <dbReference type="SAM" id="MobiDB-lite"/>
    </source>
</evidence>
<dbReference type="EMBL" id="JBANAX010000106">
    <property type="protein sequence ID" value="KAL1222195.1"/>
    <property type="molecule type" value="Genomic_DNA"/>
</dbReference>
<dbReference type="Gene3D" id="1.20.1280.50">
    <property type="match status" value="1"/>
</dbReference>
<name>A0ABD1BYF8_CARAN</name>
<evidence type="ECO:0000256" key="2">
    <source>
        <dbReference type="SAM" id="Phobius"/>
    </source>
</evidence>
<feature type="compositionally biased region" description="Basic residues" evidence="1">
    <location>
        <begin position="420"/>
        <end position="438"/>
    </location>
</feature>
<feature type="compositionally biased region" description="Polar residues" evidence="1">
    <location>
        <begin position="9"/>
        <end position="24"/>
    </location>
</feature>
<dbReference type="Proteomes" id="UP001558713">
    <property type="component" value="Unassembled WGS sequence"/>
</dbReference>
<comment type="caution">
    <text evidence="4">The sequence shown here is derived from an EMBL/GenBank/DDBJ whole genome shotgun (WGS) entry which is preliminary data.</text>
</comment>
<evidence type="ECO:0000259" key="3">
    <source>
        <dbReference type="PROSITE" id="PS50181"/>
    </source>
</evidence>
<proteinExistence type="predicted"/>
<dbReference type="PANTHER" id="PTHR31111:SF130">
    <property type="entry name" value="F-BOX ASSOCIATED UBIQUITINATION EFFECTOR FAMILY PROTEIN"/>
    <property type="match status" value="1"/>
</dbReference>
<keyword evidence="2" id="KW-0472">Membrane</keyword>
<organism evidence="4 5">
    <name type="scientific">Cardamine amara subsp. amara</name>
    <dbReference type="NCBI Taxonomy" id="228776"/>
    <lineage>
        <taxon>Eukaryota</taxon>
        <taxon>Viridiplantae</taxon>
        <taxon>Streptophyta</taxon>
        <taxon>Embryophyta</taxon>
        <taxon>Tracheophyta</taxon>
        <taxon>Spermatophyta</taxon>
        <taxon>Magnoliopsida</taxon>
        <taxon>eudicotyledons</taxon>
        <taxon>Gunneridae</taxon>
        <taxon>Pentapetalae</taxon>
        <taxon>rosids</taxon>
        <taxon>malvids</taxon>
        <taxon>Brassicales</taxon>
        <taxon>Brassicaceae</taxon>
        <taxon>Cardamineae</taxon>
        <taxon>Cardamine</taxon>
    </lineage>
</organism>
<evidence type="ECO:0000313" key="5">
    <source>
        <dbReference type="Proteomes" id="UP001558713"/>
    </source>
</evidence>
<evidence type="ECO:0000313" key="4">
    <source>
        <dbReference type="EMBL" id="KAL1222195.1"/>
    </source>
</evidence>
<dbReference type="InterPro" id="IPR036047">
    <property type="entry name" value="F-box-like_dom_sf"/>
</dbReference>
<feature type="region of interest" description="Disordered" evidence="1">
    <location>
        <begin position="1"/>
        <end position="25"/>
    </location>
</feature>